<keyword evidence="2" id="KW-0732">Signal</keyword>
<dbReference type="AlphaFoldDB" id="A0A6N7Y8P8"/>
<gene>
    <name evidence="4" type="ORF">FYJ25_00110</name>
</gene>
<dbReference type="EMBL" id="VULP01000001">
    <property type="protein sequence ID" value="MSU80803.1"/>
    <property type="molecule type" value="Genomic_DNA"/>
</dbReference>
<evidence type="ECO:0000256" key="2">
    <source>
        <dbReference type="SAM" id="SignalP"/>
    </source>
</evidence>
<dbReference type="Gene3D" id="2.60.40.10">
    <property type="entry name" value="Immunoglobulins"/>
    <property type="match status" value="1"/>
</dbReference>
<dbReference type="InterPro" id="IPR013783">
    <property type="entry name" value="Ig-like_fold"/>
</dbReference>
<dbReference type="Gene3D" id="2.170.15.10">
    <property type="entry name" value="Proaerolysin, chain A, domain 3"/>
    <property type="match status" value="1"/>
</dbReference>
<organism evidence="4 5">
    <name type="scientific">Anaerobutyricum soehngenii</name>
    <dbReference type="NCBI Taxonomy" id="105843"/>
    <lineage>
        <taxon>Bacteria</taxon>
        <taxon>Bacillati</taxon>
        <taxon>Bacillota</taxon>
        <taxon>Clostridia</taxon>
        <taxon>Lachnospirales</taxon>
        <taxon>Lachnospiraceae</taxon>
        <taxon>Anaerobutyricum</taxon>
    </lineage>
</organism>
<feature type="chain" id="PRO_5039346745" description="Fibronectin type-III domain-containing protein" evidence="2">
    <location>
        <begin position="29"/>
        <end position="735"/>
    </location>
</feature>
<evidence type="ECO:0000259" key="3">
    <source>
        <dbReference type="PROSITE" id="PS50853"/>
    </source>
</evidence>
<feature type="compositionally biased region" description="Basic and acidic residues" evidence="1">
    <location>
        <begin position="267"/>
        <end position="278"/>
    </location>
</feature>
<feature type="region of interest" description="Disordered" evidence="1">
    <location>
        <begin position="267"/>
        <end position="288"/>
    </location>
</feature>
<dbReference type="PROSITE" id="PS50853">
    <property type="entry name" value="FN3"/>
    <property type="match status" value="1"/>
</dbReference>
<reference evidence="4 5" key="1">
    <citation type="submission" date="2019-08" db="EMBL/GenBank/DDBJ databases">
        <title>In-depth cultivation of the pig gut microbiome towards novel bacterial diversity and tailored functional studies.</title>
        <authorList>
            <person name="Wylensek D."/>
            <person name="Hitch T.C.A."/>
            <person name="Clavel T."/>
        </authorList>
    </citation>
    <scope>NUCLEOTIDE SEQUENCE [LARGE SCALE GENOMIC DNA]</scope>
    <source>
        <strain evidence="4 5">BSM-383-APC-4H</strain>
    </source>
</reference>
<feature type="signal peptide" evidence="2">
    <location>
        <begin position="1"/>
        <end position="28"/>
    </location>
</feature>
<name>A0A6N7Y8P8_9FIRM</name>
<proteinExistence type="predicted"/>
<feature type="compositionally biased region" description="Polar residues" evidence="1">
    <location>
        <begin position="279"/>
        <end position="288"/>
    </location>
</feature>
<dbReference type="Pfam" id="PF00041">
    <property type="entry name" value="fn3"/>
    <property type="match status" value="1"/>
</dbReference>
<dbReference type="SUPFAM" id="SSF49265">
    <property type="entry name" value="Fibronectin type III"/>
    <property type="match status" value="1"/>
</dbReference>
<evidence type="ECO:0000313" key="5">
    <source>
        <dbReference type="Proteomes" id="UP000433359"/>
    </source>
</evidence>
<dbReference type="Proteomes" id="UP000433359">
    <property type="component" value="Unassembled WGS sequence"/>
</dbReference>
<sequence length="735" mass="81257">MFMKKMRKVLWKKGFLSFVLAVSFLAGAIAPGGYARTAAPAAIPATLSLKEATGVCSGSATAFNVNSTSFESSKLKFYREMLDGVHEKNNASTKENAPKATAAEDWFSVAYMLHQKRRTQSSTSNYNSRMEAMRYVTIAEYNNTNKISNNEYKNGYNWYIHRSGLNYSSSLSGANTDIRKKLYDYYLAQHTSSSNKKGWNSGSQSATNSFSALTDTTNRDVFWSVLSLNRTDGDKRRNGHGSALIAVFYDFKISPVLQEDKGTTYIRQRNDGSDRKDSFVSSITNNSPQNVNAEYTGSTENTVSHTSNINGSSSYTMGHSVTVGTNVNFGAFASGSIDYTFDYSNTVEKGWSKEESVSKTERKEDKSSISLPAYSAIMMKRTTSDSEEVTTYNCPVLLTYKVMLLEHILNASNDEADADTATLGVFGSDSISAREDLKVYLTDNINIKDTNRNITWSELQSNSDTKNAFQYAKSNTALYIPMSSAGATYSVNLKTINVTYDGLISTQPLSKIETTASDLNLLTGNSLTISNIRVKGINKAGTDYIGFNQDKGHWIITSADGKEDVSGNIASLSQSRSGKVTLNAHNPGTVYLEYVIDENCYATASAPTAYMTNRQLASTAILKVTIAAKKTAVPTPEATKLGSVKAAKRSIALTWKKITSKVQKKRIKGYQIQYSTKRSFKKAKTKNVNGYKKTRVTLKKLKVKKKYYIRVRTILKVNGKTYYSKWSKIKSVKTK</sequence>
<evidence type="ECO:0000256" key="1">
    <source>
        <dbReference type="SAM" id="MobiDB-lite"/>
    </source>
</evidence>
<protein>
    <recommendedName>
        <fullName evidence="3">Fibronectin type-III domain-containing protein</fullName>
    </recommendedName>
</protein>
<accession>A0A6N7Y8P8</accession>
<evidence type="ECO:0000313" key="4">
    <source>
        <dbReference type="EMBL" id="MSU80803.1"/>
    </source>
</evidence>
<comment type="caution">
    <text evidence="4">The sequence shown here is derived from an EMBL/GenBank/DDBJ whole genome shotgun (WGS) entry which is preliminary data.</text>
</comment>
<feature type="domain" description="Fibronectin type-III" evidence="3">
    <location>
        <begin position="635"/>
        <end position="735"/>
    </location>
</feature>
<dbReference type="InterPro" id="IPR003961">
    <property type="entry name" value="FN3_dom"/>
</dbReference>
<dbReference type="InterPro" id="IPR036116">
    <property type="entry name" value="FN3_sf"/>
</dbReference>